<dbReference type="Proteomes" id="UP001438707">
    <property type="component" value="Unassembled WGS sequence"/>
</dbReference>
<dbReference type="PANTHER" id="PTHR45679:SF6">
    <property type="entry name" value="ER DEGRADATION-ENHANCING ALPHA-MANNOSIDASE-LIKE PROTEIN 2"/>
    <property type="match status" value="1"/>
</dbReference>
<gene>
    <name evidence="6" type="ORF">WJX74_007394</name>
</gene>
<dbReference type="InterPro" id="IPR044674">
    <property type="entry name" value="EDEM1/2/3"/>
</dbReference>
<dbReference type="GO" id="GO:0005975">
    <property type="term" value="P:carbohydrate metabolic process"/>
    <property type="evidence" value="ECO:0007669"/>
    <property type="project" value="InterPro"/>
</dbReference>
<dbReference type="Gene3D" id="1.50.10.10">
    <property type="match status" value="1"/>
</dbReference>
<dbReference type="PANTHER" id="PTHR45679">
    <property type="entry name" value="ER DEGRADATION-ENHANCING ALPHA-MANNOSIDASE-LIKE PROTEIN 2"/>
    <property type="match status" value="1"/>
</dbReference>
<dbReference type="GO" id="GO:0005509">
    <property type="term" value="F:calcium ion binding"/>
    <property type="evidence" value="ECO:0007669"/>
    <property type="project" value="InterPro"/>
</dbReference>
<keyword evidence="5" id="KW-0326">Glycosidase</keyword>
<dbReference type="PRINTS" id="PR00747">
    <property type="entry name" value="GLYHDRLASE47"/>
</dbReference>
<dbReference type="GO" id="GO:0004571">
    <property type="term" value="F:mannosyl-oligosaccharide 1,2-alpha-mannosidase activity"/>
    <property type="evidence" value="ECO:0007669"/>
    <property type="project" value="InterPro"/>
</dbReference>
<sequence>MFYHAFNSYMTFAFPKDDLRPLSCSGTNSQGGLALTLVDALDTLAVAFATLCLCHSPIILRMAARKPDVHALFE</sequence>
<accession>A0AAW1QUV8</accession>
<comment type="caution">
    <text evidence="6">The sequence shown here is derived from an EMBL/GenBank/DDBJ whole genome shotgun (WGS) entry which is preliminary data.</text>
</comment>
<dbReference type="EC" id="3.2.1.-" evidence="5"/>
<keyword evidence="4" id="KW-0325">Glycoprotein</keyword>
<dbReference type="GO" id="GO:1904380">
    <property type="term" value="P:endoplasmic reticulum mannose trimming"/>
    <property type="evidence" value="ECO:0007669"/>
    <property type="project" value="InterPro"/>
</dbReference>
<keyword evidence="7" id="KW-1185">Reference proteome</keyword>
<organism evidence="6 7">
    <name type="scientific">Apatococcus lobatus</name>
    <dbReference type="NCBI Taxonomy" id="904363"/>
    <lineage>
        <taxon>Eukaryota</taxon>
        <taxon>Viridiplantae</taxon>
        <taxon>Chlorophyta</taxon>
        <taxon>core chlorophytes</taxon>
        <taxon>Trebouxiophyceae</taxon>
        <taxon>Chlorellales</taxon>
        <taxon>Chlorellaceae</taxon>
        <taxon>Apatococcus</taxon>
    </lineage>
</organism>
<keyword evidence="5" id="KW-0378">Hydrolase</keyword>
<proteinExistence type="inferred from homology"/>
<dbReference type="EMBL" id="JALJOS010000025">
    <property type="protein sequence ID" value="KAK9825300.1"/>
    <property type="molecule type" value="Genomic_DNA"/>
</dbReference>
<evidence type="ECO:0000256" key="2">
    <source>
        <dbReference type="ARBA" id="ARBA00007658"/>
    </source>
</evidence>
<dbReference type="AlphaFoldDB" id="A0AAW1QUV8"/>
<comment type="similarity">
    <text evidence="2 5">Belongs to the glycosyl hydrolase 47 family.</text>
</comment>
<dbReference type="SUPFAM" id="SSF48225">
    <property type="entry name" value="Seven-hairpin glycosidases"/>
    <property type="match status" value="1"/>
</dbReference>
<dbReference type="GO" id="GO:0044322">
    <property type="term" value="C:endoplasmic reticulum quality control compartment"/>
    <property type="evidence" value="ECO:0007669"/>
    <property type="project" value="GOC"/>
</dbReference>
<evidence type="ECO:0000256" key="1">
    <source>
        <dbReference type="ARBA" id="ARBA00004240"/>
    </source>
</evidence>
<evidence type="ECO:0000256" key="3">
    <source>
        <dbReference type="ARBA" id="ARBA00022824"/>
    </source>
</evidence>
<protein>
    <recommendedName>
        <fullName evidence="5">alpha-1,2-Mannosidase</fullName>
        <ecNumber evidence="5">3.2.1.-</ecNumber>
    </recommendedName>
</protein>
<dbReference type="InterPro" id="IPR001382">
    <property type="entry name" value="Glyco_hydro_47"/>
</dbReference>
<dbReference type="InterPro" id="IPR012341">
    <property type="entry name" value="6hp_glycosidase-like_sf"/>
</dbReference>
<name>A0AAW1QUV8_9CHLO</name>
<evidence type="ECO:0000313" key="7">
    <source>
        <dbReference type="Proteomes" id="UP001438707"/>
    </source>
</evidence>
<dbReference type="Pfam" id="PF01532">
    <property type="entry name" value="Glyco_hydro_47"/>
    <property type="match status" value="1"/>
</dbReference>
<reference evidence="6 7" key="1">
    <citation type="journal article" date="2024" name="Nat. Commun.">
        <title>Phylogenomics reveals the evolutionary origins of lichenization in chlorophyte algae.</title>
        <authorList>
            <person name="Puginier C."/>
            <person name="Libourel C."/>
            <person name="Otte J."/>
            <person name="Skaloud P."/>
            <person name="Haon M."/>
            <person name="Grisel S."/>
            <person name="Petersen M."/>
            <person name="Berrin J.G."/>
            <person name="Delaux P.M."/>
            <person name="Dal Grande F."/>
            <person name="Keller J."/>
        </authorList>
    </citation>
    <scope>NUCLEOTIDE SEQUENCE [LARGE SCALE GENOMIC DNA]</scope>
    <source>
        <strain evidence="6 7">SAG 2145</strain>
    </source>
</reference>
<evidence type="ECO:0000313" key="6">
    <source>
        <dbReference type="EMBL" id="KAK9825300.1"/>
    </source>
</evidence>
<dbReference type="InterPro" id="IPR036026">
    <property type="entry name" value="Seven-hairpin_glycosidases"/>
</dbReference>
<dbReference type="GO" id="GO:0016020">
    <property type="term" value="C:membrane"/>
    <property type="evidence" value="ECO:0007669"/>
    <property type="project" value="InterPro"/>
</dbReference>
<keyword evidence="3" id="KW-0256">Endoplasmic reticulum</keyword>
<comment type="subcellular location">
    <subcellularLocation>
        <location evidence="1">Endoplasmic reticulum</location>
    </subcellularLocation>
</comment>
<evidence type="ECO:0000256" key="4">
    <source>
        <dbReference type="ARBA" id="ARBA00023180"/>
    </source>
</evidence>
<evidence type="ECO:0000256" key="5">
    <source>
        <dbReference type="RuleBase" id="RU361193"/>
    </source>
</evidence>